<sequence length="197" mass="21076">MYFRVTWQTSLYICSSLVDRLDLSARSIRVVMALNQGYSINAASNDHDDEATPLLEKKVPDTAAFPLCCSARGNLATLMFLGFAVVYGLRVNLSVAMVAMVNGTSVHPSTNHSPAHECPGPPSGLGNSSSGPEQPDGVPQYSWDSDTQGYLLGAFFFGYLLTQIPGGVPVRASRRTDFHGRRGCGHGGPHPPHPIGC</sequence>
<dbReference type="SUPFAM" id="SSF103473">
    <property type="entry name" value="MFS general substrate transporter"/>
    <property type="match status" value="1"/>
</dbReference>
<feature type="transmembrane region" description="Helical" evidence="6">
    <location>
        <begin position="150"/>
        <end position="172"/>
    </location>
</feature>
<keyword evidence="3 6" id="KW-1133">Transmembrane helix</keyword>
<organism evidence="7 8">
    <name type="scientific">Synaphobranchus kaupii</name>
    <name type="common">Kaup's arrowtooth eel</name>
    <dbReference type="NCBI Taxonomy" id="118154"/>
    <lineage>
        <taxon>Eukaryota</taxon>
        <taxon>Metazoa</taxon>
        <taxon>Chordata</taxon>
        <taxon>Craniata</taxon>
        <taxon>Vertebrata</taxon>
        <taxon>Euteleostomi</taxon>
        <taxon>Actinopterygii</taxon>
        <taxon>Neopterygii</taxon>
        <taxon>Teleostei</taxon>
        <taxon>Anguilliformes</taxon>
        <taxon>Synaphobranchidae</taxon>
        <taxon>Synaphobranchus</taxon>
    </lineage>
</organism>
<gene>
    <name evidence="7" type="ORF">SKAU_G00404030</name>
</gene>
<dbReference type="PANTHER" id="PTHR11662:SF284">
    <property type="entry name" value="SMALL INTESTINE URATE EXPORTER-RELATED"/>
    <property type="match status" value="1"/>
</dbReference>
<evidence type="ECO:0000313" key="8">
    <source>
        <dbReference type="Proteomes" id="UP001152622"/>
    </source>
</evidence>
<evidence type="ECO:0000256" key="4">
    <source>
        <dbReference type="ARBA" id="ARBA00023136"/>
    </source>
</evidence>
<dbReference type="AlphaFoldDB" id="A0A9Q1E9L7"/>
<evidence type="ECO:0000256" key="1">
    <source>
        <dbReference type="ARBA" id="ARBA00004141"/>
    </source>
</evidence>
<keyword evidence="4 6" id="KW-0472">Membrane</keyword>
<feature type="transmembrane region" description="Helical" evidence="6">
    <location>
        <begin position="80"/>
        <end position="101"/>
    </location>
</feature>
<evidence type="ECO:0000256" key="3">
    <source>
        <dbReference type="ARBA" id="ARBA00022989"/>
    </source>
</evidence>
<dbReference type="GO" id="GO:0016324">
    <property type="term" value="C:apical plasma membrane"/>
    <property type="evidence" value="ECO:0007669"/>
    <property type="project" value="TreeGrafter"/>
</dbReference>
<protein>
    <recommendedName>
        <fullName evidence="9">Sialin</fullName>
    </recommendedName>
</protein>
<dbReference type="GO" id="GO:0006820">
    <property type="term" value="P:monoatomic anion transport"/>
    <property type="evidence" value="ECO:0007669"/>
    <property type="project" value="TreeGrafter"/>
</dbReference>
<dbReference type="EMBL" id="JAINUF010000021">
    <property type="protein sequence ID" value="KAJ8334764.1"/>
    <property type="molecule type" value="Genomic_DNA"/>
</dbReference>
<comment type="caution">
    <text evidence="7">The sequence shown here is derived from an EMBL/GenBank/DDBJ whole genome shotgun (WGS) entry which is preliminary data.</text>
</comment>
<dbReference type="InterPro" id="IPR050382">
    <property type="entry name" value="MFS_Na/Anion_cotransporter"/>
</dbReference>
<reference evidence="7" key="1">
    <citation type="journal article" date="2023" name="Science">
        <title>Genome structures resolve the early diversification of teleost fishes.</title>
        <authorList>
            <person name="Parey E."/>
            <person name="Louis A."/>
            <person name="Montfort J."/>
            <person name="Bouchez O."/>
            <person name="Roques C."/>
            <person name="Iampietro C."/>
            <person name="Lluch J."/>
            <person name="Castinel A."/>
            <person name="Donnadieu C."/>
            <person name="Desvignes T."/>
            <person name="Floi Bucao C."/>
            <person name="Jouanno E."/>
            <person name="Wen M."/>
            <person name="Mejri S."/>
            <person name="Dirks R."/>
            <person name="Jansen H."/>
            <person name="Henkel C."/>
            <person name="Chen W.J."/>
            <person name="Zahm M."/>
            <person name="Cabau C."/>
            <person name="Klopp C."/>
            <person name="Thompson A.W."/>
            <person name="Robinson-Rechavi M."/>
            <person name="Braasch I."/>
            <person name="Lecointre G."/>
            <person name="Bobe J."/>
            <person name="Postlethwait J.H."/>
            <person name="Berthelot C."/>
            <person name="Roest Crollius H."/>
            <person name="Guiguen Y."/>
        </authorList>
    </citation>
    <scope>NUCLEOTIDE SEQUENCE</scope>
    <source>
        <strain evidence="7">WJC10195</strain>
    </source>
</reference>
<evidence type="ECO:0000256" key="6">
    <source>
        <dbReference type="SAM" id="Phobius"/>
    </source>
</evidence>
<dbReference type="InterPro" id="IPR036259">
    <property type="entry name" value="MFS_trans_sf"/>
</dbReference>
<proteinExistence type="predicted"/>
<dbReference type="OrthoDB" id="2985014at2759"/>
<evidence type="ECO:0000256" key="5">
    <source>
        <dbReference type="SAM" id="MobiDB-lite"/>
    </source>
</evidence>
<comment type="subcellular location">
    <subcellularLocation>
        <location evidence="1">Membrane</location>
        <topology evidence="1">Multi-pass membrane protein</topology>
    </subcellularLocation>
</comment>
<accession>A0A9Q1E9L7</accession>
<keyword evidence="8" id="KW-1185">Reference proteome</keyword>
<evidence type="ECO:0008006" key="9">
    <source>
        <dbReference type="Google" id="ProtNLM"/>
    </source>
</evidence>
<dbReference type="PANTHER" id="PTHR11662">
    <property type="entry name" value="SOLUTE CARRIER FAMILY 17"/>
    <property type="match status" value="1"/>
</dbReference>
<name>A0A9Q1E9L7_SYNKA</name>
<feature type="region of interest" description="Disordered" evidence="5">
    <location>
        <begin position="108"/>
        <end position="142"/>
    </location>
</feature>
<evidence type="ECO:0000313" key="7">
    <source>
        <dbReference type="EMBL" id="KAJ8334764.1"/>
    </source>
</evidence>
<dbReference type="Proteomes" id="UP001152622">
    <property type="component" value="Chromosome 21"/>
</dbReference>
<dbReference type="GO" id="GO:0022857">
    <property type="term" value="F:transmembrane transporter activity"/>
    <property type="evidence" value="ECO:0007669"/>
    <property type="project" value="TreeGrafter"/>
</dbReference>
<keyword evidence="2 6" id="KW-0812">Transmembrane</keyword>
<evidence type="ECO:0000256" key="2">
    <source>
        <dbReference type="ARBA" id="ARBA00022692"/>
    </source>
</evidence>